<comment type="caution">
    <text evidence="6">The sequence shown here is derived from an EMBL/GenBank/DDBJ whole genome shotgun (WGS) entry which is preliminary data.</text>
</comment>
<sequence>MKRRNNKSTEGGNMINRTTTALLSLALCAASVQAAETVSIANWSGYIAPDTLAQFTQRTGIQTTYDVIDSNETTEAKLMTGGSGYDLASPSNHFLPRLIQAGAIQPLDRSKLPNWNNLDPKLMKLLETSDPGNRYGIPYMWVTVGIGYNVDKIKAIFGDTDVTQSWQLLFKPENIQKLKQCGVAFLDNPTQMVPITLNALGLAPHSEQPADLKKAEAALQAIRPSILYFHQAKYVSDLANGNICVAVGFSGDVLQAMATAQQAKNGVNLGYSIPREGSTVAMDMVVIPRNAPHLDNAYAYLNYLLDPKVIANISNFVQYANGNAASLPYIEPQLRSNPAAYPPQSVLDTLFPIKTMTPAGMRLSTRLWTRVVSGT</sequence>
<keyword evidence="2" id="KW-0813">Transport</keyword>
<comment type="subcellular location">
    <subcellularLocation>
        <location evidence="1">Periplasm</location>
    </subcellularLocation>
</comment>
<gene>
    <name evidence="6" type="ORF">FEF10_06585</name>
</gene>
<dbReference type="InterPro" id="IPR006059">
    <property type="entry name" value="SBP"/>
</dbReference>
<reference evidence="6 7" key="1">
    <citation type="submission" date="2019-05" db="EMBL/GenBank/DDBJ databases">
        <title>Identification and Biocontrol Activity Analysis of Biocontrol Strain PF-1 Based on Genome-wide Data.</title>
        <authorList>
            <person name="Qi J."/>
        </authorList>
    </citation>
    <scope>NUCLEOTIDE SEQUENCE [LARGE SCALE GENOMIC DNA]</scope>
    <source>
        <strain evidence="6 7">PF-1</strain>
    </source>
</reference>
<feature type="signal peptide" evidence="5">
    <location>
        <begin position="1"/>
        <end position="34"/>
    </location>
</feature>
<dbReference type="SUPFAM" id="SSF53850">
    <property type="entry name" value="Periplasmic binding protein-like II"/>
    <property type="match status" value="1"/>
</dbReference>
<proteinExistence type="predicted"/>
<dbReference type="CDD" id="cd13659">
    <property type="entry name" value="PBP2_PotF"/>
    <property type="match status" value="1"/>
</dbReference>
<evidence type="ECO:0000256" key="4">
    <source>
        <dbReference type="ARBA" id="ARBA00022764"/>
    </source>
</evidence>
<dbReference type="Gene3D" id="3.40.190.10">
    <property type="entry name" value="Periplasmic binding protein-like II"/>
    <property type="match status" value="2"/>
</dbReference>
<dbReference type="PRINTS" id="PR00909">
    <property type="entry name" value="SPERMDNBNDNG"/>
</dbReference>
<dbReference type="PIRSF" id="PIRSF019574">
    <property type="entry name" value="Periplasmic_polyamine_BP"/>
    <property type="match status" value="1"/>
</dbReference>
<keyword evidence="7" id="KW-1185">Reference proteome</keyword>
<protein>
    <submittedName>
        <fullName evidence="6">Polyamine ABC transporter substrate-binding protein</fullName>
    </submittedName>
</protein>
<dbReference type="PANTHER" id="PTHR30222">
    <property type="entry name" value="SPERMIDINE/PUTRESCINE-BINDING PERIPLASMIC PROTEIN"/>
    <property type="match status" value="1"/>
</dbReference>
<organism evidence="6 7">
    <name type="scientific">Pseudomonas protegens</name>
    <dbReference type="NCBI Taxonomy" id="380021"/>
    <lineage>
        <taxon>Bacteria</taxon>
        <taxon>Pseudomonadati</taxon>
        <taxon>Pseudomonadota</taxon>
        <taxon>Gammaproteobacteria</taxon>
        <taxon>Pseudomonadales</taxon>
        <taxon>Pseudomonadaceae</taxon>
        <taxon>Pseudomonas</taxon>
    </lineage>
</organism>
<keyword evidence="3 5" id="KW-0732">Signal</keyword>
<dbReference type="Pfam" id="PF13416">
    <property type="entry name" value="SBP_bac_8"/>
    <property type="match status" value="1"/>
</dbReference>
<feature type="chain" id="PRO_5046878980" evidence="5">
    <location>
        <begin position="35"/>
        <end position="375"/>
    </location>
</feature>
<evidence type="ECO:0000256" key="2">
    <source>
        <dbReference type="ARBA" id="ARBA00022448"/>
    </source>
</evidence>
<dbReference type="InterPro" id="IPR001188">
    <property type="entry name" value="Sperm_putr-bd"/>
</dbReference>
<evidence type="ECO:0000256" key="1">
    <source>
        <dbReference type="ARBA" id="ARBA00004418"/>
    </source>
</evidence>
<name>A0ABY2VN99_9PSED</name>
<accession>A0ABY2VN99</accession>
<evidence type="ECO:0000313" key="6">
    <source>
        <dbReference type="EMBL" id="TMM67113.1"/>
    </source>
</evidence>
<dbReference type="PANTHER" id="PTHR30222:SF12">
    <property type="entry name" value="NORSPERMIDINE SENSOR"/>
    <property type="match status" value="1"/>
</dbReference>
<keyword evidence="4" id="KW-0574">Periplasm</keyword>
<evidence type="ECO:0000256" key="3">
    <source>
        <dbReference type="ARBA" id="ARBA00022729"/>
    </source>
</evidence>
<evidence type="ECO:0000313" key="7">
    <source>
        <dbReference type="Proteomes" id="UP000310095"/>
    </source>
</evidence>
<dbReference type="Proteomes" id="UP000310095">
    <property type="component" value="Unassembled WGS sequence"/>
</dbReference>
<dbReference type="EMBL" id="VAVY01000001">
    <property type="protein sequence ID" value="TMM67113.1"/>
    <property type="molecule type" value="Genomic_DNA"/>
</dbReference>
<evidence type="ECO:0000256" key="5">
    <source>
        <dbReference type="SAM" id="SignalP"/>
    </source>
</evidence>